<dbReference type="GO" id="GO:0009401">
    <property type="term" value="P:phosphoenolpyruvate-dependent sugar phosphotransferase system"/>
    <property type="evidence" value="ECO:0007669"/>
    <property type="project" value="InterPro"/>
</dbReference>
<accession>A0A4S2DLU4</accession>
<feature type="domain" description="PRD" evidence="5">
    <location>
        <begin position="289"/>
        <end position="395"/>
    </location>
</feature>
<evidence type="ECO:0000259" key="4">
    <source>
        <dbReference type="PROSITE" id="PS51099"/>
    </source>
</evidence>
<dbReference type="PROSITE" id="PS51099">
    <property type="entry name" value="PTS_EIIB_TYPE_2"/>
    <property type="match status" value="1"/>
</dbReference>
<dbReference type="Gene3D" id="1.10.1790.10">
    <property type="entry name" value="PRD domain"/>
    <property type="match status" value="1"/>
</dbReference>
<comment type="caution">
    <text evidence="6">The sequence shown here is derived from an EMBL/GenBank/DDBJ whole genome shotgun (WGS) entry which is preliminary data.</text>
</comment>
<reference evidence="6 7" key="1">
    <citation type="submission" date="2019-04" db="EMBL/GenBank/DDBJ databases">
        <title>Microbes associate with the intestines of laboratory mice.</title>
        <authorList>
            <person name="Navarre W."/>
            <person name="Wong E."/>
            <person name="Huang K."/>
            <person name="Tropini C."/>
            <person name="Ng K."/>
            <person name="Yu B."/>
        </authorList>
    </citation>
    <scope>NUCLEOTIDE SEQUENCE [LARGE SCALE GENOMIC DNA]</scope>
    <source>
        <strain evidence="6 7">NM50_B9-20</strain>
    </source>
</reference>
<dbReference type="OrthoDB" id="3175596at2"/>
<dbReference type="InterPro" id="IPR011608">
    <property type="entry name" value="PRD"/>
</dbReference>
<keyword evidence="2" id="KW-0677">Repeat</keyword>
<evidence type="ECO:0000313" key="7">
    <source>
        <dbReference type="Proteomes" id="UP000306888"/>
    </source>
</evidence>
<dbReference type="GO" id="GO:0008982">
    <property type="term" value="F:protein-N(PI)-phosphohistidine-sugar phosphotransferase activity"/>
    <property type="evidence" value="ECO:0007669"/>
    <property type="project" value="InterPro"/>
</dbReference>
<dbReference type="Gene3D" id="3.40.930.10">
    <property type="entry name" value="Mannitol-specific EII, Chain A"/>
    <property type="match status" value="1"/>
</dbReference>
<dbReference type="PANTHER" id="PTHR30185">
    <property type="entry name" value="CRYPTIC BETA-GLUCOSIDE BGL OPERON ANTITERMINATOR"/>
    <property type="match status" value="1"/>
</dbReference>
<dbReference type="Pfam" id="PF00359">
    <property type="entry name" value="PTS_EIIA_2"/>
    <property type="match status" value="1"/>
</dbReference>
<keyword evidence="7" id="KW-1185">Reference proteome</keyword>
<sequence length="678" mass="78616">MLSGRMLKIIDYLQSKKESTYKEIASSLDIKERYVRYDIDRINSILEYNKMPLIEKLSKGSIVFPDNIDTSILTQENDFIYSQEERVSLILLILLIDNHRLKINKISLDFQVSRSTIKNDITFLENKLSENNIKITYTDHFFLDGLKNNRVALVNNEFKKYVHLLKGEKLTLNAFESYAVDVIERAFEGIILKDVIKWIDKLLENMNCILADDVYKWYVSNVFVVIWFILKGKENPLESTINNHYSDRYDDFISDLEAIIKIKIDQKKQKVLIRLINYINNDVGLDGDIDLIYIETMVSNLIEAISKEMDIDFNKDNILIDGLLNHIIPLMKRVTGRVNLCDEVFSILPEKDIDVFYAVSKVIKEIDGLKEINNYDEIAYLTIHFIASIRRITKTSTKNILLVCGHGYGSTTMLKESLLNEFQVNVIDTIPVYKLSTYSNWRNIDFIISTVKINVQNKIECLIVNPVLSDKDYTNIEKSGIERKKIISSCNVIREKLNFLDEVDKMKVLDIIKEEFGYQISITPSKINKLSDLLSDNCIDFYEENMEWKVAVKEVSKLLEKENYIDESYEEDIINTMESVGFYSVTDNSFALLHGRGTTGVYRSCISLIVSKEFIEFGDKKAKVIFCLASKDRKEHIPAIIVLMRMIKNTNLINRLEKANSLNEIKEIIRKSELEVTL</sequence>
<dbReference type="Pfam" id="PF00874">
    <property type="entry name" value="PRD"/>
    <property type="match status" value="1"/>
</dbReference>
<gene>
    <name evidence="6" type="ORF">E5347_00245</name>
</gene>
<evidence type="ECO:0000259" key="5">
    <source>
        <dbReference type="PROSITE" id="PS51372"/>
    </source>
</evidence>
<keyword evidence="1" id="KW-0808">Transferase</keyword>
<dbReference type="InterPro" id="IPR050661">
    <property type="entry name" value="BglG_antiterminators"/>
</dbReference>
<feature type="domain" description="PTS EIIA type-2" evidence="3">
    <location>
        <begin position="532"/>
        <end position="672"/>
    </location>
</feature>
<organism evidence="6 7">
    <name type="scientific">Clostridium sartagoforme</name>
    <dbReference type="NCBI Taxonomy" id="84031"/>
    <lineage>
        <taxon>Bacteria</taxon>
        <taxon>Bacillati</taxon>
        <taxon>Bacillota</taxon>
        <taxon>Clostridia</taxon>
        <taxon>Eubacteriales</taxon>
        <taxon>Clostridiaceae</taxon>
        <taxon>Clostridium</taxon>
    </lineage>
</organism>
<feature type="domain" description="PTS EIIB type-2" evidence="4">
    <location>
        <begin position="398"/>
        <end position="488"/>
    </location>
</feature>
<dbReference type="Proteomes" id="UP000306888">
    <property type="component" value="Unassembled WGS sequence"/>
</dbReference>
<dbReference type="AlphaFoldDB" id="A0A4S2DLU4"/>
<dbReference type="SUPFAM" id="SSF55804">
    <property type="entry name" value="Phoshotransferase/anion transport protein"/>
    <property type="match status" value="1"/>
</dbReference>
<protein>
    <submittedName>
        <fullName evidence="6">PRD domain-containing protein</fullName>
    </submittedName>
</protein>
<dbReference type="InterPro" id="IPR002178">
    <property type="entry name" value="PTS_EIIA_type-2_dom"/>
</dbReference>
<dbReference type="CDD" id="cd05568">
    <property type="entry name" value="PTS_IIB_bgl_like"/>
    <property type="match status" value="1"/>
</dbReference>
<name>A0A4S2DLU4_9CLOT</name>
<dbReference type="InterPro" id="IPR013011">
    <property type="entry name" value="PTS_EIIB_2"/>
</dbReference>
<dbReference type="EMBL" id="SRYR01000001">
    <property type="protein sequence ID" value="TGY43276.1"/>
    <property type="molecule type" value="Genomic_DNA"/>
</dbReference>
<dbReference type="GO" id="GO:0006355">
    <property type="term" value="P:regulation of DNA-templated transcription"/>
    <property type="evidence" value="ECO:0007669"/>
    <property type="project" value="InterPro"/>
</dbReference>
<evidence type="ECO:0000256" key="2">
    <source>
        <dbReference type="ARBA" id="ARBA00022737"/>
    </source>
</evidence>
<dbReference type="SUPFAM" id="SSF63520">
    <property type="entry name" value="PTS-regulatory domain, PRD"/>
    <property type="match status" value="1"/>
</dbReference>
<dbReference type="RefSeq" id="WP_136003388.1">
    <property type="nucleotide sequence ID" value="NZ_SRYR01000001.1"/>
</dbReference>
<dbReference type="PANTHER" id="PTHR30185:SF12">
    <property type="entry name" value="TRANSCRIPTIONAL REGULATOR MANR"/>
    <property type="match status" value="1"/>
</dbReference>
<dbReference type="SUPFAM" id="SSF52794">
    <property type="entry name" value="PTS system IIB component-like"/>
    <property type="match status" value="1"/>
</dbReference>
<dbReference type="PROSITE" id="PS51372">
    <property type="entry name" value="PRD_2"/>
    <property type="match status" value="1"/>
</dbReference>
<dbReference type="Gene3D" id="1.10.10.10">
    <property type="entry name" value="Winged helix-like DNA-binding domain superfamily/Winged helix DNA-binding domain"/>
    <property type="match status" value="1"/>
</dbReference>
<evidence type="ECO:0000256" key="1">
    <source>
        <dbReference type="ARBA" id="ARBA00022679"/>
    </source>
</evidence>
<dbReference type="InterPro" id="IPR036634">
    <property type="entry name" value="PRD_sf"/>
</dbReference>
<dbReference type="InterPro" id="IPR036095">
    <property type="entry name" value="PTS_EIIB-like_sf"/>
</dbReference>
<evidence type="ECO:0000313" key="6">
    <source>
        <dbReference type="EMBL" id="TGY43276.1"/>
    </source>
</evidence>
<dbReference type="InterPro" id="IPR016152">
    <property type="entry name" value="PTrfase/Anion_transptr"/>
</dbReference>
<proteinExistence type="predicted"/>
<dbReference type="InterPro" id="IPR003501">
    <property type="entry name" value="PTS_EIIB_2/3"/>
</dbReference>
<dbReference type="Gene3D" id="3.40.50.2300">
    <property type="match status" value="1"/>
</dbReference>
<dbReference type="Pfam" id="PF02302">
    <property type="entry name" value="PTS_IIB"/>
    <property type="match status" value="1"/>
</dbReference>
<evidence type="ECO:0000259" key="3">
    <source>
        <dbReference type="PROSITE" id="PS51094"/>
    </source>
</evidence>
<dbReference type="PROSITE" id="PS51094">
    <property type="entry name" value="PTS_EIIA_TYPE_2"/>
    <property type="match status" value="1"/>
</dbReference>
<dbReference type="InterPro" id="IPR036388">
    <property type="entry name" value="WH-like_DNA-bd_sf"/>
</dbReference>